<dbReference type="Proteomes" id="UP000676386">
    <property type="component" value="Unassembled WGS sequence"/>
</dbReference>
<feature type="transmembrane region" description="Helical" evidence="4">
    <location>
        <begin position="12"/>
        <end position="31"/>
    </location>
</feature>
<protein>
    <submittedName>
        <fullName evidence="6">FAD-dependent monooxygenase</fullName>
    </submittedName>
</protein>
<dbReference type="RefSeq" id="WP_211976321.1">
    <property type="nucleotide sequence ID" value="NZ_JAGTXB010000020.1"/>
</dbReference>
<dbReference type="Pfam" id="PF21274">
    <property type="entry name" value="Rng_hyd_C"/>
    <property type="match status" value="1"/>
</dbReference>
<evidence type="ECO:0000256" key="3">
    <source>
        <dbReference type="ARBA" id="ARBA00022827"/>
    </source>
</evidence>
<comment type="cofactor">
    <cofactor evidence="1">
        <name>FAD</name>
        <dbReference type="ChEBI" id="CHEBI:57692"/>
    </cofactor>
</comment>
<evidence type="ECO:0000259" key="5">
    <source>
        <dbReference type="Pfam" id="PF01494"/>
    </source>
</evidence>
<dbReference type="EMBL" id="JAGTXB010000020">
    <property type="protein sequence ID" value="MBS0031183.1"/>
    <property type="molecule type" value="Genomic_DNA"/>
</dbReference>
<organism evidence="6 7">
    <name type="scientific">Chitinophaga hostae</name>
    <dbReference type="NCBI Taxonomy" id="2831022"/>
    <lineage>
        <taxon>Bacteria</taxon>
        <taxon>Pseudomonadati</taxon>
        <taxon>Bacteroidota</taxon>
        <taxon>Chitinophagia</taxon>
        <taxon>Chitinophagales</taxon>
        <taxon>Chitinophagaceae</taxon>
        <taxon>Chitinophaga</taxon>
    </lineage>
</organism>
<keyword evidence="6" id="KW-0560">Oxidoreductase</keyword>
<dbReference type="PANTHER" id="PTHR43004">
    <property type="entry name" value="TRK SYSTEM POTASSIUM UPTAKE PROTEIN"/>
    <property type="match status" value="1"/>
</dbReference>
<dbReference type="Pfam" id="PF01494">
    <property type="entry name" value="FAD_binding_3"/>
    <property type="match status" value="1"/>
</dbReference>
<keyword evidence="4" id="KW-1133">Transmembrane helix</keyword>
<reference evidence="6 7" key="1">
    <citation type="submission" date="2021-04" db="EMBL/GenBank/DDBJ databases">
        <title>Chitinophaga sp. nov., isolated from the rhizosphere soil.</title>
        <authorList>
            <person name="He S."/>
        </authorList>
    </citation>
    <scope>NUCLEOTIDE SEQUENCE [LARGE SCALE GENOMIC DNA]</scope>
    <source>
        <strain evidence="6 7">2R12</strain>
    </source>
</reference>
<accession>A0ABS5J801</accession>
<dbReference type="Gene3D" id="3.50.50.60">
    <property type="entry name" value="FAD/NAD(P)-binding domain"/>
    <property type="match status" value="1"/>
</dbReference>
<feature type="domain" description="FAD-binding" evidence="5">
    <location>
        <begin position="12"/>
        <end position="367"/>
    </location>
</feature>
<dbReference type="InterPro" id="IPR036188">
    <property type="entry name" value="FAD/NAD-bd_sf"/>
</dbReference>
<evidence type="ECO:0000313" key="6">
    <source>
        <dbReference type="EMBL" id="MBS0031183.1"/>
    </source>
</evidence>
<keyword evidence="3" id="KW-0274">FAD</keyword>
<dbReference type="PANTHER" id="PTHR43004:SF19">
    <property type="entry name" value="BINDING MONOOXYGENASE, PUTATIVE (JCVI)-RELATED"/>
    <property type="match status" value="1"/>
</dbReference>
<keyword evidence="6" id="KW-0503">Monooxygenase</keyword>
<name>A0ABS5J801_9BACT</name>
<evidence type="ECO:0000313" key="7">
    <source>
        <dbReference type="Proteomes" id="UP000676386"/>
    </source>
</evidence>
<evidence type="ECO:0000256" key="2">
    <source>
        <dbReference type="ARBA" id="ARBA00022630"/>
    </source>
</evidence>
<dbReference type="SUPFAM" id="SSF51905">
    <property type="entry name" value="FAD/NAD(P)-binding domain"/>
    <property type="match status" value="1"/>
</dbReference>
<keyword evidence="2" id="KW-0285">Flavoprotein</keyword>
<dbReference type="GO" id="GO:0004497">
    <property type="term" value="F:monooxygenase activity"/>
    <property type="evidence" value="ECO:0007669"/>
    <property type="project" value="UniProtKB-KW"/>
</dbReference>
<dbReference type="PRINTS" id="PR00420">
    <property type="entry name" value="RNGMNOXGNASE"/>
</dbReference>
<dbReference type="InterPro" id="IPR002938">
    <property type="entry name" value="FAD-bd"/>
</dbReference>
<sequence length="551" mass="60288">MPNKIKENNEQTPVLIIGGGLTGLSAALFLLQQGIRPLLVERHASTSIHPRSRGFDVRTMELFRGLQVDDEIREAGKALAVAWGMYAGADLKAITDQVSPDRERVKHPVEFRELEKLAALSPVSGARCTQDLCEPILLKTAIARGADVRFHTELLSFTQTTDQVTAYIRNRDNGETSTVTCQYMIAADGSSSPVRRELNAATTGPGPLGTLLNVYFESPLTEQVRDREFSLGVIERPGISGMLAAINNSDKWVLHLHYDANHETPGDYTNTRLLQIIREIIGIPDFPVRIISVLPWQPTVNAVTNMQYGRIFIAGDAAHQMTPYGGKGAATGVQDVHNLAWKLALVLQQKASPALLNTYSPERQPIGLENALLSGSMANDKGLVNINIIKQARENATREGDFAWMKRLLGLPDYTYTSAAIAGKPAAPASDIIKADGQPGTRVPHLWLHENGVRQSTIDLAVTHFLLITTDNGEAWQETAANVAQRFNIPLPVKSITTEEWKTAAKLQPGMALLVRPDGFIAWRSDDPEYTLTTAMQRILSCPGLSCPGLN</sequence>
<evidence type="ECO:0000256" key="4">
    <source>
        <dbReference type="SAM" id="Phobius"/>
    </source>
</evidence>
<gene>
    <name evidence="6" type="ORF">KE626_27895</name>
</gene>
<dbReference type="Gene3D" id="3.40.30.120">
    <property type="match status" value="1"/>
</dbReference>
<proteinExistence type="predicted"/>
<keyword evidence="4" id="KW-0812">Transmembrane</keyword>
<dbReference type="InterPro" id="IPR050641">
    <property type="entry name" value="RIFMO-like"/>
</dbReference>
<comment type="caution">
    <text evidence="6">The sequence shown here is derived from an EMBL/GenBank/DDBJ whole genome shotgun (WGS) entry which is preliminary data.</text>
</comment>
<evidence type="ECO:0000256" key="1">
    <source>
        <dbReference type="ARBA" id="ARBA00001974"/>
    </source>
</evidence>
<keyword evidence="4" id="KW-0472">Membrane</keyword>
<keyword evidence="7" id="KW-1185">Reference proteome</keyword>
<dbReference type="Gene3D" id="3.30.9.10">
    <property type="entry name" value="D-Amino Acid Oxidase, subunit A, domain 2"/>
    <property type="match status" value="1"/>
</dbReference>